<name>A0A4R6K361_9ACTN</name>
<dbReference type="OrthoDB" id="3298566at2"/>
<organism evidence="1 2">
    <name type="scientific">Paractinoplanes brasiliensis</name>
    <dbReference type="NCBI Taxonomy" id="52695"/>
    <lineage>
        <taxon>Bacteria</taxon>
        <taxon>Bacillati</taxon>
        <taxon>Actinomycetota</taxon>
        <taxon>Actinomycetes</taxon>
        <taxon>Micromonosporales</taxon>
        <taxon>Micromonosporaceae</taxon>
        <taxon>Paractinoplanes</taxon>
    </lineage>
</organism>
<gene>
    <name evidence="1" type="ORF">C8E87_6385</name>
</gene>
<keyword evidence="2" id="KW-1185">Reference proteome</keyword>
<sequence length="120" mass="12463">MKLFKLGRPQIIALVIAGLVVFALIAGRGADSGDEGPGVLDNAAVRACDDFAAGQASARSNSARLSLADKVTTSAVKSDNEPVRNRAMELGRNADEGNTAWRTASDAFTQACRDAGWSAP</sequence>
<comment type="caution">
    <text evidence="1">The sequence shown here is derived from an EMBL/GenBank/DDBJ whole genome shotgun (WGS) entry which is preliminary data.</text>
</comment>
<evidence type="ECO:0000313" key="2">
    <source>
        <dbReference type="Proteomes" id="UP000294901"/>
    </source>
</evidence>
<reference evidence="1 2" key="1">
    <citation type="submission" date="2019-03" db="EMBL/GenBank/DDBJ databases">
        <title>Sequencing the genomes of 1000 actinobacteria strains.</title>
        <authorList>
            <person name="Klenk H.-P."/>
        </authorList>
    </citation>
    <scope>NUCLEOTIDE SEQUENCE [LARGE SCALE GENOMIC DNA]</scope>
    <source>
        <strain evidence="1 2">DSM 43805</strain>
    </source>
</reference>
<evidence type="ECO:0000313" key="1">
    <source>
        <dbReference type="EMBL" id="TDO42611.1"/>
    </source>
</evidence>
<accession>A0A4R6K361</accession>
<dbReference type="EMBL" id="SNWR01000001">
    <property type="protein sequence ID" value="TDO42611.1"/>
    <property type="molecule type" value="Genomic_DNA"/>
</dbReference>
<protein>
    <submittedName>
        <fullName evidence="1">Uncharacterized protein</fullName>
    </submittedName>
</protein>
<dbReference type="Proteomes" id="UP000294901">
    <property type="component" value="Unassembled WGS sequence"/>
</dbReference>
<dbReference type="AlphaFoldDB" id="A0A4R6K361"/>
<dbReference type="RefSeq" id="WP_133876477.1">
    <property type="nucleotide sequence ID" value="NZ_BOMD01000085.1"/>
</dbReference>
<proteinExistence type="predicted"/>